<dbReference type="AlphaFoldDB" id="A0A6A4HKA1"/>
<dbReference type="InterPro" id="IPR029069">
    <property type="entry name" value="HotDog_dom_sf"/>
</dbReference>
<feature type="region of interest" description="Disordered" evidence="1">
    <location>
        <begin position="1"/>
        <end position="35"/>
    </location>
</feature>
<evidence type="ECO:0008006" key="4">
    <source>
        <dbReference type="Google" id="ProtNLM"/>
    </source>
</evidence>
<protein>
    <recommendedName>
        <fullName evidence="4">Thioesterase domain-containing protein</fullName>
    </recommendedName>
</protein>
<reference evidence="2" key="1">
    <citation type="journal article" date="2019" name="Environ. Microbiol.">
        <title>Fungal ecological strategies reflected in gene transcription - a case study of two litter decomposers.</title>
        <authorList>
            <person name="Barbi F."/>
            <person name="Kohler A."/>
            <person name="Barry K."/>
            <person name="Baskaran P."/>
            <person name="Daum C."/>
            <person name="Fauchery L."/>
            <person name="Ihrmark K."/>
            <person name="Kuo A."/>
            <person name="LaButti K."/>
            <person name="Lipzen A."/>
            <person name="Morin E."/>
            <person name="Grigoriev I.V."/>
            <person name="Henrissat B."/>
            <person name="Lindahl B."/>
            <person name="Martin F."/>
        </authorList>
    </citation>
    <scope>NUCLEOTIDE SEQUENCE</scope>
    <source>
        <strain evidence="2">JB14</strain>
    </source>
</reference>
<dbReference type="EMBL" id="ML769491">
    <property type="protein sequence ID" value="KAE9397878.1"/>
    <property type="molecule type" value="Genomic_DNA"/>
</dbReference>
<proteinExistence type="predicted"/>
<dbReference type="OrthoDB" id="2831072at2759"/>
<feature type="compositionally biased region" description="Low complexity" evidence="1">
    <location>
        <begin position="1"/>
        <end position="19"/>
    </location>
</feature>
<keyword evidence="3" id="KW-1185">Reference proteome</keyword>
<feature type="region of interest" description="Disordered" evidence="1">
    <location>
        <begin position="241"/>
        <end position="262"/>
    </location>
</feature>
<sequence>MPSRTSSSSSFLPFSLSSSPDKKADTDTNASPLNINGISGNVSPTIKGAFLKPGMIFPTLDHDGKYRVLGFAMETVFQRVAVTEIISHHYESEYEFDSDKETQNSIEGNVDSRVDSVTLVCEVDVLPDMANNHHHLHGGCAAFLIDMCSSLSLVALTMIVTDGNSRRPMHHSLTAIGTVSQSLNVVYHSPSPVGDRLRIVNTTMPLPSISDAGEDAGSNNVCIRTEIWSIHHHRLVASGIHNKMSMASPSQKTEPVSRKSRL</sequence>
<name>A0A6A4HKA1_9AGAR</name>
<evidence type="ECO:0000313" key="3">
    <source>
        <dbReference type="Proteomes" id="UP000799118"/>
    </source>
</evidence>
<dbReference type="Gene3D" id="3.10.129.10">
    <property type="entry name" value="Hotdog Thioesterase"/>
    <property type="match status" value="1"/>
</dbReference>
<organism evidence="2 3">
    <name type="scientific">Gymnopus androsaceus JB14</name>
    <dbReference type="NCBI Taxonomy" id="1447944"/>
    <lineage>
        <taxon>Eukaryota</taxon>
        <taxon>Fungi</taxon>
        <taxon>Dikarya</taxon>
        <taxon>Basidiomycota</taxon>
        <taxon>Agaricomycotina</taxon>
        <taxon>Agaricomycetes</taxon>
        <taxon>Agaricomycetidae</taxon>
        <taxon>Agaricales</taxon>
        <taxon>Marasmiineae</taxon>
        <taxon>Omphalotaceae</taxon>
        <taxon>Gymnopus</taxon>
    </lineage>
</organism>
<dbReference type="Proteomes" id="UP000799118">
    <property type="component" value="Unassembled WGS sequence"/>
</dbReference>
<feature type="compositionally biased region" description="Polar residues" evidence="1">
    <location>
        <begin position="245"/>
        <end position="254"/>
    </location>
</feature>
<evidence type="ECO:0000313" key="2">
    <source>
        <dbReference type="EMBL" id="KAE9397878.1"/>
    </source>
</evidence>
<evidence type="ECO:0000256" key="1">
    <source>
        <dbReference type="SAM" id="MobiDB-lite"/>
    </source>
</evidence>
<dbReference type="SUPFAM" id="SSF54637">
    <property type="entry name" value="Thioesterase/thiol ester dehydrase-isomerase"/>
    <property type="match status" value="1"/>
</dbReference>
<accession>A0A6A4HKA1</accession>
<gene>
    <name evidence="2" type="ORF">BT96DRAFT_50878</name>
</gene>